<proteinExistence type="predicted"/>
<protein>
    <submittedName>
        <fullName evidence="2">Uncharacterized protein</fullName>
    </submittedName>
</protein>
<dbReference type="EMBL" id="CACTIH010007337">
    <property type="protein sequence ID" value="CAA3010229.1"/>
    <property type="molecule type" value="Genomic_DNA"/>
</dbReference>
<reference evidence="2 3" key="1">
    <citation type="submission" date="2019-12" db="EMBL/GenBank/DDBJ databases">
        <authorList>
            <person name="Alioto T."/>
            <person name="Alioto T."/>
            <person name="Gomez Garrido J."/>
        </authorList>
    </citation>
    <scope>NUCLEOTIDE SEQUENCE [LARGE SCALE GENOMIC DNA]</scope>
</reference>
<comment type="caution">
    <text evidence="2">The sequence shown here is derived from an EMBL/GenBank/DDBJ whole genome shotgun (WGS) entry which is preliminary data.</text>
</comment>
<evidence type="ECO:0000313" key="3">
    <source>
        <dbReference type="Proteomes" id="UP000594638"/>
    </source>
</evidence>
<feature type="compositionally biased region" description="Polar residues" evidence="1">
    <location>
        <begin position="114"/>
        <end position="132"/>
    </location>
</feature>
<name>A0A8S0U210_OLEEU</name>
<dbReference type="AlphaFoldDB" id="A0A8S0U210"/>
<feature type="region of interest" description="Disordered" evidence="1">
    <location>
        <begin position="113"/>
        <end position="163"/>
    </location>
</feature>
<accession>A0A8S0U210</accession>
<evidence type="ECO:0000256" key="1">
    <source>
        <dbReference type="SAM" id="MobiDB-lite"/>
    </source>
</evidence>
<dbReference type="Gramene" id="OE9A080107T1">
    <property type="protein sequence ID" value="OE9A080107C1"/>
    <property type="gene ID" value="OE9A080107"/>
</dbReference>
<feature type="region of interest" description="Disordered" evidence="1">
    <location>
        <begin position="69"/>
        <end position="100"/>
    </location>
</feature>
<feature type="compositionally biased region" description="Polar residues" evidence="1">
    <location>
        <begin position="143"/>
        <end position="158"/>
    </location>
</feature>
<evidence type="ECO:0000313" key="2">
    <source>
        <dbReference type="EMBL" id="CAA3010229.1"/>
    </source>
</evidence>
<feature type="compositionally biased region" description="Basic and acidic residues" evidence="1">
    <location>
        <begin position="83"/>
        <end position="100"/>
    </location>
</feature>
<keyword evidence="3" id="KW-1185">Reference proteome</keyword>
<gene>
    <name evidence="2" type="ORF">OLEA9_A080107</name>
</gene>
<dbReference type="Proteomes" id="UP000594638">
    <property type="component" value="Unassembled WGS sequence"/>
</dbReference>
<sequence length="206" mass="22778">MQNNSYLAGNVTLPSTIEDSTWFAESKANYHVIDDKSNLDTLKGLEIVISSLPFDNELSYQITPQSAVDIIDPNATPTTDSNRSVEHETENEMNENERTSTEMDHVISVEFDQGDNQQSGNGENDINVDDQQGGNGETDANVDYQNGDNQQSGNGETDTNVDDQQCENHETDANVVYQNVTQTAGHHMIARSKATNFKPNVYTNQV</sequence>
<organism evidence="2 3">
    <name type="scientific">Olea europaea subsp. europaea</name>
    <dbReference type="NCBI Taxonomy" id="158383"/>
    <lineage>
        <taxon>Eukaryota</taxon>
        <taxon>Viridiplantae</taxon>
        <taxon>Streptophyta</taxon>
        <taxon>Embryophyta</taxon>
        <taxon>Tracheophyta</taxon>
        <taxon>Spermatophyta</taxon>
        <taxon>Magnoliopsida</taxon>
        <taxon>eudicotyledons</taxon>
        <taxon>Gunneridae</taxon>
        <taxon>Pentapetalae</taxon>
        <taxon>asterids</taxon>
        <taxon>lamiids</taxon>
        <taxon>Lamiales</taxon>
        <taxon>Oleaceae</taxon>
        <taxon>Oleeae</taxon>
        <taxon>Olea</taxon>
    </lineage>
</organism>